<gene>
    <name evidence="4" type="ORF">M9458_014926</name>
</gene>
<proteinExistence type="inferred from homology"/>
<organism evidence="4 5">
    <name type="scientific">Cirrhinus mrigala</name>
    <name type="common">Mrigala</name>
    <dbReference type="NCBI Taxonomy" id="683832"/>
    <lineage>
        <taxon>Eukaryota</taxon>
        <taxon>Metazoa</taxon>
        <taxon>Chordata</taxon>
        <taxon>Craniata</taxon>
        <taxon>Vertebrata</taxon>
        <taxon>Euteleostomi</taxon>
        <taxon>Actinopterygii</taxon>
        <taxon>Neopterygii</taxon>
        <taxon>Teleostei</taxon>
        <taxon>Ostariophysi</taxon>
        <taxon>Cypriniformes</taxon>
        <taxon>Cyprinidae</taxon>
        <taxon>Labeoninae</taxon>
        <taxon>Labeonini</taxon>
        <taxon>Cirrhinus</taxon>
    </lineage>
</organism>
<dbReference type="EC" id="3.1.26.4" evidence="2"/>
<feature type="domain" description="Reverse transcriptase" evidence="3">
    <location>
        <begin position="1"/>
        <end position="138"/>
    </location>
</feature>
<evidence type="ECO:0000259" key="3">
    <source>
        <dbReference type="PROSITE" id="PS50878"/>
    </source>
</evidence>
<comment type="caution">
    <text evidence="4">The sequence shown here is derived from an EMBL/GenBank/DDBJ whole genome shotgun (WGS) entry which is preliminary data.</text>
</comment>
<dbReference type="InterPro" id="IPR043502">
    <property type="entry name" value="DNA/RNA_pol_sf"/>
</dbReference>
<dbReference type="Pfam" id="PF00078">
    <property type="entry name" value="RVT_1"/>
    <property type="match status" value="1"/>
</dbReference>
<evidence type="ECO:0000313" key="4">
    <source>
        <dbReference type="EMBL" id="KAL0187827.1"/>
    </source>
</evidence>
<evidence type="ECO:0000256" key="1">
    <source>
        <dbReference type="ARBA" id="ARBA00010879"/>
    </source>
</evidence>
<comment type="similarity">
    <text evidence="1">Belongs to the beta type-B retroviral polymerase family. HERV class-II K(HML-2) pol subfamily.</text>
</comment>
<sequence length="147" mass="17547">AYNLIRIRKGDEWKTVFVTPSGHYEYWVMPYGLSNSPSIFQNFMNEIFRHMLNRFVIIYIDDILIYSPNLEEHRCHVTQHRLFLKGEKCKFHETTVHFLDYVITPEGVQMDQGEVDAVQNWPQPTTVKEMQRFLGFANFYCRSNANF</sequence>
<dbReference type="InterPro" id="IPR053134">
    <property type="entry name" value="RNA-dir_DNA_polymerase"/>
</dbReference>
<dbReference type="Gene3D" id="3.10.10.10">
    <property type="entry name" value="HIV Type 1 Reverse Transcriptase, subunit A, domain 1"/>
    <property type="match status" value="1"/>
</dbReference>
<evidence type="ECO:0000256" key="2">
    <source>
        <dbReference type="ARBA" id="ARBA00012180"/>
    </source>
</evidence>
<dbReference type="InterPro" id="IPR043128">
    <property type="entry name" value="Rev_trsase/Diguanyl_cyclase"/>
</dbReference>
<feature type="non-terminal residue" evidence="4">
    <location>
        <position position="147"/>
    </location>
</feature>
<dbReference type="Gene3D" id="3.30.70.270">
    <property type="match status" value="2"/>
</dbReference>
<protein>
    <recommendedName>
        <fullName evidence="2">ribonuclease H</fullName>
        <ecNumber evidence="2">3.1.26.4</ecNumber>
    </recommendedName>
</protein>
<dbReference type="SUPFAM" id="SSF56672">
    <property type="entry name" value="DNA/RNA polymerases"/>
    <property type="match status" value="1"/>
</dbReference>
<dbReference type="PANTHER" id="PTHR24559:SF440">
    <property type="entry name" value="RIBONUCLEASE H"/>
    <property type="match status" value="1"/>
</dbReference>
<dbReference type="PANTHER" id="PTHR24559">
    <property type="entry name" value="TRANSPOSON TY3-I GAG-POL POLYPROTEIN"/>
    <property type="match status" value="1"/>
</dbReference>
<dbReference type="EMBL" id="JAMKFB020000007">
    <property type="protein sequence ID" value="KAL0187827.1"/>
    <property type="molecule type" value="Genomic_DNA"/>
</dbReference>
<dbReference type="AlphaFoldDB" id="A0ABD0QPP4"/>
<dbReference type="PROSITE" id="PS50878">
    <property type="entry name" value="RT_POL"/>
    <property type="match status" value="1"/>
</dbReference>
<evidence type="ECO:0000313" key="5">
    <source>
        <dbReference type="Proteomes" id="UP001529510"/>
    </source>
</evidence>
<dbReference type="InterPro" id="IPR000477">
    <property type="entry name" value="RT_dom"/>
</dbReference>
<dbReference type="GO" id="GO:0004523">
    <property type="term" value="F:RNA-DNA hybrid ribonuclease activity"/>
    <property type="evidence" value="ECO:0007669"/>
    <property type="project" value="UniProtKB-EC"/>
</dbReference>
<reference evidence="4 5" key="1">
    <citation type="submission" date="2024-05" db="EMBL/GenBank/DDBJ databases">
        <title>Genome sequencing and assembly of Indian major carp, Cirrhinus mrigala (Hamilton, 1822).</title>
        <authorList>
            <person name="Mohindra V."/>
            <person name="Chowdhury L.M."/>
            <person name="Lal K."/>
            <person name="Jena J.K."/>
        </authorList>
    </citation>
    <scope>NUCLEOTIDE SEQUENCE [LARGE SCALE GENOMIC DNA]</scope>
    <source>
        <strain evidence="4">CM1030</strain>
        <tissue evidence="4">Blood</tissue>
    </source>
</reference>
<dbReference type="CDD" id="cd01647">
    <property type="entry name" value="RT_LTR"/>
    <property type="match status" value="1"/>
</dbReference>
<accession>A0ABD0QPP4</accession>
<name>A0ABD0QPP4_CIRMR</name>
<feature type="non-terminal residue" evidence="4">
    <location>
        <position position="1"/>
    </location>
</feature>
<dbReference type="Proteomes" id="UP001529510">
    <property type="component" value="Unassembled WGS sequence"/>
</dbReference>
<keyword evidence="5" id="KW-1185">Reference proteome</keyword>